<sequence length="509" mass="58564">MKSILISAFLFCTVSLLAQTNRPNIIFIISDDHAYQAISAYGNKFITTPNIDRIAHDGVLLTNNCVGNSLCGPSRATLLTGKFSHKNGYALNGREAFDVSQFVFPQLLQQNGYQTAWIGKMHLNSLPNGFDYLKILNGQGTYYNPQFISKADTTQYHGYVTNLISGFFFDWLKDRDKSKPFFAVVGEKATHREWLPDIQDLGAYDNIDFPLPETFYDNYDKRLAAKDQDMTIDKTMRLKEDLKVHQGFGEGAGYGEYSRMDEAQKKAYEDYYGKISKEFDDKKLSGKDLVQWKYERYLKDYYATAKSMDRNIGRILDYLDSTGLSKNTVVIYASDQGFYMGEHGWFDKRFIYEESLKTAFIIKYPGVIQPGWKLDSLVSNIDWAPTVLDIAGLKSPAEVQGRSFYPLLKKEAVPDWPDAEYYHYYEYPQPHHVSPHFGIRTKDYMLVRFYKGVNSWELFDLTKDPHELNNVYGQAGYKAIQNELMKKLKGLIIKYDDKEALTLFNTAVK</sequence>
<feature type="chain" id="PRO_5011711013" evidence="3">
    <location>
        <begin position="19"/>
        <end position="509"/>
    </location>
</feature>
<feature type="signal peptide" evidence="3">
    <location>
        <begin position="1"/>
        <end position="18"/>
    </location>
</feature>
<dbReference type="STRING" id="1465490.SAMN05444277_101728"/>
<accession>A0A1I5SFB7</accession>
<dbReference type="InterPro" id="IPR017850">
    <property type="entry name" value="Alkaline_phosphatase_core_sf"/>
</dbReference>
<dbReference type="InterPro" id="IPR032506">
    <property type="entry name" value="SGSH_C"/>
</dbReference>
<dbReference type="PANTHER" id="PTHR43108:SF6">
    <property type="entry name" value="N-SULPHOGLUCOSAMINE SULPHOHYDROLASE"/>
    <property type="match status" value="1"/>
</dbReference>
<dbReference type="EMBL" id="FOXQ01000001">
    <property type="protein sequence ID" value="SFP69177.1"/>
    <property type="molecule type" value="Genomic_DNA"/>
</dbReference>
<dbReference type="Gene3D" id="3.40.720.10">
    <property type="entry name" value="Alkaline Phosphatase, subunit A"/>
    <property type="match status" value="1"/>
</dbReference>
<evidence type="ECO:0000256" key="2">
    <source>
        <dbReference type="ARBA" id="ARBA00022801"/>
    </source>
</evidence>
<dbReference type="GO" id="GO:0016787">
    <property type="term" value="F:hydrolase activity"/>
    <property type="evidence" value="ECO:0007669"/>
    <property type="project" value="UniProtKB-KW"/>
</dbReference>
<dbReference type="RefSeq" id="WP_090654551.1">
    <property type="nucleotide sequence ID" value="NZ_FOXQ01000001.1"/>
</dbReference>
<dbReference type="Pfam" id="PF16347">
    <property type="entry name" value="SGSH_C"/>
    <property type="match status" value="1"/>
</dbReference>
<name>A0A1I5SFB7_9BACT</name>
<evidence type="ECO:0000313" key="6">
    <source>
        <dbReference type="Proteomes" id="UP000199031"/>
    </source>
</evidence>
<feature type="domain" description="N-sulphoglucosamine sulphohydrolase C-terminal" evidence="4">
    <location>
        <begin position="341"/>
        <end position="491"/>
    </location>
</feature>
<keyword evidence="6" id="KW-1185">Reference proteome</keyword>
<dbReference type="AlphaFoldDB" id="A0A1I5SFB7"/>
<evidence type="ECO:0000256" key="3">
    <source>
        <dbReference type="SAM" id="SignalP"/>
    </source>
</evidence>
<keyword evidence="3" id="KW-0732">Signal</keyword>
<reference evidence="5 6" key="1">
    <citation type="submission" date="2016-10" db="EMBL/GenBank/DDBJ databases">
        <authorList>
            <person name="de Groot N.N."/>
        </authorList>
    </citation>
    <scope>NUCLEOTIDE SEQUENCE [LARGE SCALE GENOMIC DNA]</scope>
    <source>
        <strain evidence="5 6">DSM 28286</strain>
    </source>
</reference>
<dbReference type="OrthoDB" id="9789742at2"/>
<evidence type="ECO:0000256" key="1">
    <source>
        <dbReference type="ARBA" id="ARBA00008779"/>
    </source>
</evidence>
<dbReference type="PROSITE" id="PS00149">
    <property type="entry name" value="SULFATASE_2"/>
    <property type="match status" value="1"/>
</dbReference>
<keyword evidence="2" id="KW-0378">Hydrolase</keyword>
<evidence type="ECO:0000313" key="5">
    <source>
        <dbReference type="EMBL" id="SFP69177.1"/>
    </source>
</evidence>
<gene>
    <name evidence="5" type="ORF">SAMN05444277_101728</name>
</gene>
<organism evidence="5 6">
    <name type="scientific">Parafilimonas terrae</name>
    <dbReference type="NCBI Taxonomy" id="1465490"/>
    <lineage>
        <taxon>Bacteria</taxon>
        <taxon>Pseudomonadati</taxon>
        <taxon>Bacteroidota</taxon>
        <taxon>Chitinophagia</taxon>
        <taxon>Chitinophagales</taxon>
        <taxon>Chitinophagaceae</taxon>
        <taxon>Parafilimonas</taxon>
    </lineage>
</organism>
<proteinExistence type="inferred from homology"/>
<dbReference type="CDD" id="cd16031">
    <property type="entry name" value="G6S_like"/>
    <property type="match status" value="1"/>
</dbReference>
<dbReference type="PROSITE" id="PS00523">
    <property type="entry name" value="SULFATASE_1"/>
    <property type="match status" value="1"/>
</dbReference>
<dbReference type="InterPro" id="IPR024607">
    <property type="entry name" value="Sulfatase_CS"/>
</dbReference>
<evidence type="ECO:0000259" key="4">
    <source>
        <dbReference type="Pfam" id="PF16347"/>
    </source>
</evidence>
<protein>
    <submittedName>
        <fullName evidence="5">Arylsulfatase A</fullName>
    </submittedName>
</protein>
<dbReference type="PANTHER" id="PTHR43108">
    <property type="entry name" value="N-ACETYLGLUCOSAMINE-6-SULFATASE FAMILY MEMBER"/>
    <property type="match status" value="1"/>
</dbReference>
<dbReference type="SUPFAM" id="SSF53649">
    <property type="entry name" value="Alkaline phosphatase-like"/>
    <property type="match status" value="1"/>
</dbReference>
<dbReference type="Proteomes" id="UP000199031">
    <property type="component" value="Unassembled WGS sequence"/>
</dbReference>
<comment type="similarity">
    <text evidence="1">Belongs to the sulfatase family.</text>
</comment>